<dbReference type="Gene3D" id="2.40.50.140">
    <property type="entry name" value="Nucleic acid-binding proteins"/>
    <property type="match status" value="1"/>
</dbReference>
<keyword evidence="4 10" id="KW-0227">DNA damage</keyword>
<dbReference type="Pfam" id="PF00533">
    <property type="entry name" value="BRCT"/>
    <property type="match status" value="1"/>
</dbReference>
<feature type="binding site" evidence="10">
    <location>
        <position position="437"/>
    </location>
    <ligand>
        <name>Zn(2+)</name>
        <dbReference type="ChEBI" id="CHEBI:29105"/>
    </ligand>
</feature>
<evidence type="ECO:0000256" key="5">
    <source>
        <dbReference type="ARBA" id="ARBA00022833"/>
    </source>
</evidence>
<dbReference type="Gene3D" id="1.10.287.610">
    <property type="entry name" value="Helix hairpin bin"/>
    <property type="match status" value="1"/>
</dbReference>
<evidence type="ECO:0000259" key="12">
    <source>
        <dbReference type="PROSITE" id="PS50172"/>
    </source>
</evidence>
<feature type="binding site" evidence="10">
    <location>
        <position position="334"/>
    </location>
    <ligand>
        <name>NAD(+)</name>
        <dbReference type="ChEBI" id="CHEBI:57540"/>
    </ligand>
</feature>
<dbReference type="InterPro" id="IPR013839">
    <property type="entry name" value="DNAligase_adenylation"/>
</dbReference>
<comment type="caution">
    <text evidence="13">The sequence shown here is derived from an EMBL/GenBank/DDBJ whole genome shotgun (WGS) entry which is preliminary data.</text>
</comment>
<dbReference type="InterPro" id="IPR041663">
    <property type="entry name" value="DisA/LigA_HHH"/>
</dbReference>
<dbReference type="SMART" id="SM00532">
    <property type="entry name" value="LIGANc"/>
    <property type="match status" value="1"/>
</dbReference>
<feature type="binding site" evidence="10">
    <location>
        <position position="434"/>
    </location>
    <ligand>
        <name>Zn(2+)</name>
        <dbReference type="ChEBI" id="CHEBI:29105"/>
    </ligand>
</feature>
<protein>
    <recommendedName>
        <fullName evidence="10 11">DNA ligase</fullName>
        <ecNumber evidence="10 11">6.5.1.2</ecNumber>
    </recommendedName>
    <alternativeName>
        <fullName evidence="10">Polydeoxyribonucleotide synthase [NAD(+)]</fullName>
    </alternativeName>
</protein>
<dbReference type="EMBL" id="JAGINX010000001">
    <property type="protein sequence ID" value="MBP2317265.1"/>
    <property type="molecule type" value="Genomic_DNA"/>
</dbReference>
<dbReference type="InterPro" id="IPR036420">
    <property type="entry name" value="BRCT_dom_sf"/>
</dbReference>
<keyword evidence="8 10" id="KW-0234">DNA repair</keyword>
<dbReference type="NCBIfam" id="NF005932">
    <property type="entry name" value="PRK07956.1"/>
    <property type="match status" value="1"/>
</dbReference>
<dbReference type="InterPro" id="IPR004149">
    <property type="entry name" value="Znf_DNAligase_C4"/>
</dbReference>
<dbReference type="PROSITE" id="PS50172">
    <property type="entry name" value="BRCT"/>
    <property type="match status" value="1"/>
</dbReference>
<comment type="cofactor">
    <cofactor evidence="10">
        <name>Mg(2+)</name>
        <dbReference type="ChEBI" id="CHEBI:18420"/>
    </cofactor>
    <cofactor evidence="10">
        <name>Mn(2+)</name>
        <dbReference type="ChEBI" id="CHEBI:29035"/>
    </cofactor>
</comment>
<dbReference type="PANTHER" id="PTHR23389:SF9">
    <property type="entry name" value="DNA LIGASE"/>
    <property type="match status" value="1"/>
</dbReference>
<evidence type="ECO:0000256" key="1">
    <source>
        <dbReference type="ARBA" id="ARBA00022598"/>
    </source>
</evidence>
<evidence type="ECO:0000256" key="9">
    <source>
        <dbReference type="ARBA" id="ARBA00034005"/>
    </source>
</evidence>
<dbReference type="Proteomes" id="UP001519331">
    <property type="component" value="Unassembled WGS sequence"/>
</dbReference>
<evidence type="ECO:0000256" key="2">
    <source>
        <dbReference type="ARBA" id="ARBA00022705"/>
    </source>
</evidence>
<dbReference type="Gene3D" id="1.10.150.20">
    <property type="entry name" value="5' to 3' exonuclease, C-terminal subdomain"/>
    <property type="match status" value="2"/>
</dbReference>
<dbReference type="InterPro" id="IPR010994">
    <property type="entry name" value="RuvA_2-like"/>
</dbReference>
<evidence type="ECO:0000313" key="13">
    <source>
        <dbReference type="EMBL" id="MBP2317265.1"/>
    </source>
</evidence>
<keyword evidence="14" id="KW-1185">Reference proteome</keyword>
<feature type="binding site" evidence="10">
    <location>
        <begin position="45"/>
        <end position="49"/>
    </location>
    <ligand>
        <name>NAD(+)</name>
        <dbReference type="ChEBI" id="CHEBI:57540"/>
    </ligand>
</feature>
<feature type="binding site" evidence="10">
    <location>
        <position position="134"/>
    </location>
    <ligand>
        <name>NAD(+)</name>
        <dbReference type="ChEBI" id="CHEBI:57540"/>
    </ligand>
</feature>
<feature type="active site" description="N6-AMP-lysine intermediate" evidence="10">
    <location>
        <position position="136"/>
    </location>
</feature>
<keyword evidence="1 10" id="KW-0436">Ligase</keyword>
<dbReference type="PROSITE" id="PS01056">
    <property type="entry name" value="DNA_LIGASE_N2"/>
    <property type="match status" value="1"/>
</dbReference>
<evidence type="ECO:0000256" key="7">
    <source>
        <dbReference type="ARBA" id="ARBA00023027"/>
    </source>
</evidence>
<evidence type="ECO:0000256" key="11">
    <source>
        <dbReference type="RuleBase" id="RU000618"/>
    </source>
</evidence>
<dbReference type="InterPro" id="IPR004150">
    <property type="entry name" value="NAD_DNA_ligase_OB"/>
</dbReference>
<comment type="catalytic activity">
    <reaction evidence="9 10 11">
        <text>NAD(+) + (deoxyribonucleotide)n-3'-hydroxyl + 5'-phospho-(deoxyribonucleotide)m = (deoxyribonucleotide)n+m + AMP + beta-nicotinamide D-nucleotide.</text>
        <dbReference type="EC" id="6.5.1.2"/>
    </reaction>
</comment>
<evidence type="ECO:0000256" key="3">
    <source>
        <dbReference type="ARBA" id="ARBA00022723"/>
    </source>
</evidence>
<keyword evidence="7 10" id="KW-0520">NAD</keyword>
<feature type="binding site" evidence="10">
    <location>
        <position position="459"/>
    </location>
    <ligand>
        <name>Zn(2+)</name>
        <dbReference type="ChEBI" id="CHEBI:29105"/>
    </ligand>
</feature>
<dbReference type="InterPro" id="IPR001357">
    <property type="entry name" value="BRCT_dom"/>
</dbReference>
<feature type="binding site" evidence="10">
    <location>
        <begin position="94"/>
        <end position="95"/>
    </location>
    <ligand>
        <name>NAD(+)</name>
        <dbReference type="ChEBI" id="CHEBI:57540"/>
    </ligand>
</feature>
<evidence type="ECO:0000256" key="4">
    <source>
        <dbReference type="ARBA" id="ARBA00022763"/>
    </source>
</evidence>
<keyword evidence="3 10" id="KW-0479">Metal-binding</keyword>
<reference evidence="13 14" key="1">
    <citation type="submission" date="2021-03" db="EMBL/GenBank/DDBJ databases">
        <title>Sequencing the genomes of 1000 actinobacteria strains.</title>
        <authorList>
            <person name="Klenk H.-P."/>
        </authorList>
    </citation>
    <scope>NUCLEOTIDE SEQUENCE [LARGE SCALE GENOMIC DNA]</scope>
    <source>
        <strain evidence="13 14">DSM 12544</strain>
    </source>
</reference>
<dbReference type="RefSeq" id="WP_342591363.1">
    <property type="nucleotide sequence ID" value="NZ_JAGINX010000001.1"/>
</dbReference>
<dbReference type="SMART" id="SM00292">
    <property type="entry name" value="BRCT"/>
    <property type="match status" value="1"/>
</dbReference>
<dbReference type="PROSITE" id="PS01055">
    <property type="entry name" value="DNA_LIGASE_N1"/>
    <property type="match status" value="1"/>
</dbReference>
<feature type="binding site" evidence="10">
    <location>
        <position position="157"/>
    </location>
    <ligand>
        <name>NAD(+)</name>
        <dbReference type="ChEBI" id="CHEBI:57540"/>
    </ligand>
</feature>
<dbReference type="Pfam" id="PF03119">
    <property type="entry name" value="DNA_ligase_ZBD"/>
    <property type="match status" value="1"/>
</dbReference>
<dbReference type="InterPro" id="IPR018239">
    <property type="entry name" value="DNA_ligase_AS"/>
</dbReference>
<feature type="binding site" evidence="10">
    <location>
        <position position="310"/>
    </location>
    <ligand>
        <name>NAD(+)</name>
        <dbReference type="ChEBI" id="CHEBI:57540"/>
    </ligand>
</feature>
<keyword evidence="6 10" id="KW-0460">Magnesium</keyword>
<dbReference type="InterPro" id="IPR033136">
    <property type="entry name" value="DNA_ligase_CS"/>
</dbReference>
<comment type="function">
    <text evidence="10">DNA ligase that catalyzes the formation of phosphodiester linkages between 5'-phosphoryl and 3'-hydroxyl groups in double-stranded DNA using NAD as a coenzyme and as the energy source for the reaction. It is essential for DNA replication and repair of damaged DNA.</text>
</comment>
<dbReference type="NCBIfam" id="TIGR00575">
    <property type="entry name" value="dnlj"/>
    <property type="match status" value="1"/>
</dbReference>
<feature type="binding site" evidence="10">
    <location>
        <position position="453"/>
    </location>
    <ligand>
        <name>Zn(2+)</name>
        <dbReference type="ChEBI" id="CHEBI:29105"/>
    </ligand>
</feature>
<dbReference type="Gene3D" id="6.20.10.30">
    <property type="match status" value="1"/>
</dbReference>
<name>A0ABS4SYJ6_9MICC</name>
<keyword evidence="10" id="KW-0464">Manganese</keyword>
<comment type="similarity">
    <text evidence="10">Belongs to the NAD-dependent DNA ligase family. LigA subfamily.</text>
</comment>
<dbReference type="InterPro" id="IPR013840">
    <property type="entry name" value="DNAligase_N"/>
</dbReference>
<dbReference type="PANTHER" id="PTHR23389">
    <property type="entry name" value="CHROMOSOME TRANSMISSION FIDELITY FACTOR 18"/>
    <property type="match status" value="1"/>
</dbReference>
<dbReference type="InterPro" id="IPR001679">
    <property type="entry name" value="DNA_ligase"/>
</dbReference>
<evidence type="ECO:0000256" key="10">
    <source>
        <dbReference type="HAMAP-Rule" id="MF_01588"/>
    </source>
</evidence>
<gene>
    <name evidence="10" type="primary">ligA</name>
    <name evidence="13" type="ORF">JOF45_000284</name>
</gene>
<dbReference type="Pfam" id="PF12826">
    <property type="entry name" value="HHH_2"/>
    <property type="match status" value="1"/>
</dbReference>
<dbReference type="CDD" id="cd00114">
    <property type="entry name" value="LIGANc"/>
    <property type="match status" value="1"/>
</dbReference>
<feature type="domain" description="BRCT" evidence="12">
    <location>
        <begin position="711"/>
        <end position="790"/>
    </location>
</feature>
<dbReference type="GO" id="GO:0003911">
    <property type="term" value="F:DNA ligase (NAD+) activity"/>
    <property type="evidence" value="ECO:0007669"/>
    <property type="project" value="UniProtKB-EC"/>
</dbReference>
<dbReference type="PIRSF" id="PIRSF001604">
    <property type="entry name" value="LigA"/>
    <property type="match status" value="1"/>
</dbReference>
<evidence type="ECO:0000313" key="14">
    <source>
        <dbReference type="Proteomes" id="UP001519331"/>
    </source>
</evidence>
<organism evidence="13 14">
    <name type="scientific">Nesterenkonia lacusekhoensis</name>
    <dbReference type="NCBI Taxonomy" id="150832"/>
    <lineage>
        <taxon>Bacteria</taxon>
        <taxon>Bacillati</taxon>
        <taxon>Actinomycetota</taxon>
        <taxon>Actinomycetes</taxon>
        <taxon>Micrococcales</taxon>
        <taxon>Micrococcaceae</taxon>
        <taxon>Nesterenkonia</taxon>
    </lineage>
</organism>
<dbReference type="InterPro" id="IPR012340">
    <property type="entry name" value="NA-bd_OB-fold"/>
</dbReference>
<keyword evidence="5 10" id="KW-0862">Zinc</keyword>
<accession>A0ABS4SYJ6</accession>
<evidence type="ECO:0000256" key="6">
    <source>
        <dbReference type="ARBA" id="ARBA00022842"/>
    </source>
</evidence>
<dbReference type="SUPFAM" id="SSF56091">
    <property type="entry name" value="DNA ligase/mRNA capping enzyme, catalytic domain"/>
    <property type="match status" value="1"/>
</dbReference>
<dbReference type="CDD" id="cd17748">
    <property type="entry name" value="BRCT_DNA_ligase_like"/>
    <property type="match status" value="1"/>
</dbReference>
<dbReference type="Pfam" id="PF01653">
    <property type="entry name" value="DNA_ligase_aden"/>
    <property type="match status" value="1"/>
</dbReference>
<dbReference type="EC" id="6.5.1.2" evidence="10 11"/>
<evidence type="ECO:0000256" key="8">
    <source>
        <dbReference type="ARBA" id="ARBA00023204"/>
    </source>
</evidence>
<dbReference type="SUPFAM" id="SSF47781">
    <property type="entry name" value="RuvA domain 2-like"/>
    <property type="match status" value="1"/>
</dbReference>
<feature type="binding site" evidence="10">
    <location>
        <position position="194"/>
    </location>
    <ligand>
        <name>NAD(+)</name>
        <dbReference type="ChEBI" id="CHEBI:57540"/>
    </ligand>
</feature>
<dbReference type="SUPFAM" id="SSF52113">
    <property type="entry name" value="BRCT domain"/>
    <property type="match status" value="1"/>
</dbReference>
<dbReference type="SUPFAM" id="SSF50249">
    <property type="entry name" value="Nucleic acid-binding proteins"/>
    <property type="match status" value="1"/>
</dbReference>
<dbReference type="HAMAP" id="MF_01588">
    <property type="entry name" value="DNA_ligase_A"/>
    <property type="match status" value="1"/>
</dbReference>
<sequence>MSDDQIQDAPTTPSQGLREEYDQLVEEVRKHRTAYYQEDAPLISDAEFDELWRRLEQIEAEHPEIVTGDSPTQEVGGEVSTAFAPVEHIQRMYSLEDVFSREELRAWYDRAVASLEQLRPDRVTSGRGPKWLVEVKIDGLAINLLYRRGRLVRAATRGDGTTGEDVTHNVLTIEEIPNQLAGEGHPAELEVRGEIFMPTAEFRALNERLRESGQKEFANPRNAAAGSLRQKDAAKTAERPLAMFVHGVGAREGVTLSSQHETYDQLAAWGLPVSPYTEILANFEEIDDYLDRFQAKRHELIHEIDGVVIKVDDFDLQRALGHTSRVPRWAAAYKYPPEEKSTELLDIRVQVGRTGRVTPFAVLEPVLVAGSEVSKATLHNQEVVKVKNLMIGDKVWVRKAGDVIPEILGPVLPEREKRERERGRLKEFVFPARCPACEAELAPAKDEDVDYRCPNAESCPDQLAERVAHIGSRGALDVEGLGDEGADALTRPDRRKVAEDLYSDVLPRPDEINRDKDTGARVVYNDLGEPQPQVPVLRNEAGLFGLTIDDLQDVYRWREDRDWVPPTDEEKAVGKKGHWEKNGLWVPIPYFWNGPKYSGKGELEDSYRPGQAGLSLLEQLEVKKKEQPLWRVLVALSIRHVGPTASRALAQAYGSMEKIRNASEEELAGIDGVGPTIASAVREWFSVDWHCRILDAWAAAGVRMEDEQDEAVPRTLEGLTVVVTGSLENWSRDESEEAIIARGGRASGSVSKKTDFVVAGENAGSKLTKAETLGLTVLDEEGFERLLQNGPEDL</sequence>
<dbReference type="Gene3D" id="3.30.470.30">
    <property type="entry name" value="DNA ligase/mRNA capping enzyme"/>
    <property type="match status" value="1"/>
</dbReference>
<keyword evidence="2 10" id="KW-0235">DNA replication</keyword>
<dbReference type="Gene3D" id="3.40.50.10190">
    <property type="entry name" value="BRCT domain"/>
    <property type="match status" value="1"/>
</dbReference>
<dbReference type="Pfam" id="PF03120">
    <property type="entry name" value="OB_DNA_ligase"/>
    <property type="match status" value="1"/>
</dbReference>
<proteinExistence type="inferred from homology"/>